<evidence type="ECO:0000256" key="2">
    <source>
        <dbReference type="ARBA" id="ARBA00022692"/>
    </source>
</evidence>
<evidence type="ECO:0000313" key="10">
    <source>
        <dbReference type="Proteomes" id="UP001178507"/>
    </source>
</evidence>
<dbReference type="SUPFAM" id="SSF81324">
    <property type="entry name" value="Voltage-gated potassium channels"/>
    <property type="match status" value="1"/>
</dbReference>
<feature type="region of interest" description="Disordered" evidence="6">
    <location>
        <begin position="1"/>
        <end position="57"/>
    </location>
</feature>
<evidence type="ECO:0000256" key="5">
    <source>
        <dbReference type="ARBA" id="ARBA00023136"/>
    </source>
</evidence>
<feature type="transmembrane region" description="Helical" evidence="7">
    <location>
        <begin position="278"/>
        <end position="299"/>
    </location>
</feature>
<comment type="caution">
    <text evidence="9">The sequence shown here is derived from an EMBL/GenBank/DDBJ whole genome shotgun (WGS) entry which is preliminary data.</text>
</comment>
<dbReference type="PANTHER" id="PTHR10037">
    <property type="entry name" value="VOLTAGE-GATED CATION CHANNEL CALCIUM AND SODIUM"/>
    <property type="match status" value="1"/>
</dbReference>
<dbReference type="InterPro" id="IPR011992">
    <property type="entry name" value="EF-hand-dom_pair"/>
</dbReference>
<dbReference type="AlphaFoldDB" id="A0AA36MXI7"/>
<feature type="non-terminal residue" evidence="9">
    <location>
        <position position="1"/>
    </location>
</feature>
<dbReference type="EMBL" id="CAUJNA010001485">
    <property type="protein sequence ID" value="CAJ1387243.1"/>
    <property type="molecule type" value="Genomic_DNA"/>
</dbReference>
<evidence type="ECO:0000256" key="7">
    <source>
        <dbReference type="SAM" id="Phobius"/>
    </source>
</evidence>
<keyword evidence="10" id="KW-1185">Reference proteome</keyword>
<accession>A0AA36MXI7</accession>
<feature type="compositionally biased region" description="Polar residues" evidence="6">
    <location>
        <begin position="545"/>
        <end position="554"/>
    </location>
</feature>
<dbReference type="Gene3D" id="1.10.238.10">
    <property type="entry name" value="EF-hand"/>
    <property type="match status" value="1"/>
</dbReference>
<proteinExistence type="predicted"/>
<dbReference type="Pfam" id="PF00520">
    <property type="entry name" value="Ion_trans"/>
    <property type="match status" value="1"/>
</dbReference>
<feature type="region of interest" description="Disordered" evidence="6">
    <location>
        <begin position="521"/>
        <end position="562"/>
    </location>
</feature>
<dbReference type="Proteomes" id="UP001178507">
    <property type="component" value="Unassembled WGS sequence"/>
</dbReference>
<evidence type="ECO:0000256" key="3">
    <source>
        <dbReference type="ARBA" id="ARBA00022837"/>
    </source>
</evidence>
<keyword evidence="4 7" id="KW-1133">Transmembrane helix</keyword>
<dbReference type="GO" id="GO:0005509">
    <property type="term" value="F:calcium ion binding"/>
    <property type="evidence" value="ECO:0007669"/>
    <property type="project" value="InterPro"/>
</dbReference>
<feature type="transmembrane region" description="Helical" evidence="7">
    <location>
        <begin position="354"/>
        <end position="387"/>
    </location>
</feature>
<organism evidence="9 10">
    <name type="scientific">Effrenium voratum</name>
    <dbReference type="NCBI Taxonomy" id="2562239"/>
    <lineage>
        <taxon>Eukaryota</taxon>
        <taxon>Sar</taxon>
        <taxon>Alveolata</taxon>
        <taxon>Dinophyceae</taxon>
        <taxon>Suessiales</taxon>
        <taxon>Symbiodiniaceae</taxon>
        <taxon>Effrenium</taxon>
    </lineage>
</organism>
<evidence type="ECO:0000256" key="4">
    <source>
        <dbReference type="ARBA" id="ARBA00022989"/>
    </source>
</evidence>
<dbReference type="SUPFAM" id="SSF47473">
    <property type="entry name" value="EF-hand"/>
    <property type="match status" value="1"/>
</dbReference>
<gene>
    <name evidence="9" type="ORF">EVOR1521_LOCUS13361</name>
</gene>
<dbReference type="InterPro" id="IPR018247">
    <property type="entry name" value="EF_Hand_1_Ca_BS"/>
</dbReference>
<dbReference type="InterPro" id="IPR002048">
    <property type="entry name" value="EF_hand_dom"/>
</dbReference>
<dbReference type="GO" id="GO:0001518">
    <property type="term" value="C:voltage-gated sodium channel complex"/>
    <property type="evidence" value="ECO:0007669"/>
    <property type="project" value="TreeGrafter"/>
</dbReference>
<dbReference type="PANTHER" id="PTHR10037:SF62">
    <property type="entry name" value="SODIUM CHANNEL PROTEIN 60E"/>
    <property type="match status" value="1"/>
</dbReference>
<keyword evidence="5 7" id="KW-0472">Membrane</keyword>
<evidence type="ECO:0000313" key="9">
    <source>
        <dbReference type="EMBL" id="CAJ1387243.1"/>
    </source>
</evidence>
<name>A0AA36MXI7_9DINO</name>
<feature type="compositionally biased region" description="Low complexity" evidence="6">
    <location>
        <begin position="527"/>
        <end position="544"/>
    </location>
</feature>
<comment type="subcellular location">
    <subcellularLocation>
        <location evidence="1">Membrane</location>
        <topology evidence="1">Multi-pass membrane protein</topology>
    </subcellularLocation>
</comment>
<dbReference type="Gene3D" id="1.10.287.70">
    <property type="match status" value="1"/>
</dbReference>
<evidence type="ECO:0000259" key="8">
    <source>
        <dbReference type="PROSITE" id="PS50222"/>
    </source>
</evidence>
<dbReference type="InterPro" id="IPR005821">
    <property type="entry name" value="Ion_trans_dom"/>
</dbReference>
<dbReference type="GO" id="GO:0005248">
    <property type="term" value="F:voltage-gated sodium channel activity"/>
    <property type="evidence" value="ECO:0007669"/>
    <property type="project" value="TreeGrafter"/>
</dbReference>
<keyword evidence="2 7" id="KW-0812">Transmembrane</keyword>
<feature type="domain" description="EF-hand" evidence="8">
    <location>
        <begin position="403"/>
        <end position="438"/>
    </location>
</feature>
<dbReference type="Gene3D" id="1.20.120.350">
    <property type="entry name" value="Voltage-gated potassium channels. Chain C"/>
    <property type="match status" value="1"/>
</dbReference>
<evidence type="ECO:0000256" key="6">
    <source>
        <dbReference type="SAM" id="MobiDB-lite"/>
    </source>
</evidence>
<dbReference type="InterPro" id="IPR043203">
    <property type="entry name" value="VGCC_Ca_Na"/>
</dbReference>
<sequence length="647" mass="72088">VPSSGPASARLPGAVEDAKDATSQKPNQPDAGRAGVSFSDDTEGGKGANEEGAGESSVRKSAYFTEFRTKLKRQASVSTRQSFWNRGAGQVANTFSRGSTAARSSIFRTKEDEVQPQGPRAWLAQKVSSPAFEFTFAIIIFLNTMFMAVQVQYRGLNVGYTLNYPSVQLPAEESWPHAEQVFLGVEICFGVIFTCEILVKIVGLDINFCCDPWNILDFCVVLAWFVDTLAQGWLPVDPLMLRLLRLVKLLRMLRLVRTIQGFDSLYVMITSIRGSVAALFWSVMLLILVLMTVSLFLVVMMEPYITSNEEEERRSEVYKYYGTFSKAMLSLFEMTLANWPTPSRVLTERNVSEAWIFFILSFQLLVGFSVMKVIMGVFLQITFYVASNDDVIMMSQKERALKVHTKKMTALFEAADENGNGRLDETEFADILQDPACLAWLSAMGLEASMLSGKDLYRLLCVEGTNDLSAEELCKGVAELKGSATSLNMALLQRDQCSIKELMDSMCMSLVKLQGRLKWSEHKNEDSSTSSSSSDAESLSEAATQKSQSTLSRSGTRERRKSLQAWMQNRTARGRTVVSKRATQGAVSHALFNKDEEEDIQSQDSRRTKLQRQLKRMVLSSPFEAVFGALLLGLRIDSVRENGGECV</sequence>
<dbReference type="PROSITE" id="PS50222">
    <property type="entry name" value="EF_HAND_2"/>
    <property type="match status" value="1"/>
</dbReference>
<evidence type="ECO:0000256" key="1">
    <source>
        <dbReference type="ARBA" id="ARBA00004141"/>
    </source>
</evidence>
<dbReference type="PROSITE" id="PS00018">
    <property type="entry name" value="EF_HAND_1"/>
    <property type="match status" value="1"/>
</dbReference>
<dbReference type="InterPro" id="IPR027359">
    <property type="entry name" value="Volt_channel_dom_sf"/>
</dbReference>
<reference evidence="9" key="1">
    <citation type="submission" date="2023-08" db="EMBL/GenBank/DDBJ databases">
        <authorList>
            <person name="Chen Y."/>
            <person name="Shah S."/>
            <person name="Dougan E. K."/>
            <person name="Thang M."/>
            <person name="Chan C."/>
        </authorList>
    </citation>
    <scope>NUCLEOTIDE SEQUENCE</scope>
</reference>
<keyword evidence="3" id="KW-0106">Calcium</keyword>
<protein>
    <recommendedName>
        <fullName evidence="8">EF-hand domain-containing protein</fullName>
    </recommendedName>
</protein>